<dbReference type="Proteomes" id="UP000178406">
    <property type="component" value="Unassembled WGS sequence"/>
</dbReference>
<feature type="compositionally biased region" description="Basic and acidic residues" evidence="1">
    <location>
        <begin position="106"/>
        <end position="133"/>
    </location>
</feature>
<evidence type="ECO:0000256" key="1">
    <source>
        <dbReference type="SAM" id="MobiDB-lite"/>
    </source>
</evidence>
<dbReference type="AlphaFoldDB" id="A0A1F5WGL2"/>
<evidence type="ECO:0000313" key="2">
    <source>
        <dbReference type="EMBL" id="OGF74766.1"/>
    </source>
</evidence>
<protein>
    <submittedName>
        <fullName evidence="2">Uncharacterized protein</fullName>
    </submittedName>
</protein>
<feature type="region of interest" description="Disordered" evidence="1">
    <location>
        <begin position="220"/>
        <end position="247"/>
    </location>
</feature>
<dbReference type="STRING" id="1798338.A3J56_01535"/>
<accession>A0A1F5WGL2</accession>
<feature type="compositionally biased region" description="Basic residues" evidence="1">
    <location>
        <begin position="12"/>
        <end position="25"/>
    </location>
</feature>
<sequence>MREKAPAVIKKTERKTKEKRGKSAKKVSVEAAVSLEAQETSRTKLEETQHNLLLMEQSAAFYALHYGKDDPITRDFATARQELEDKMREELFQDWVKSSGYTGSSKKAEYPEADKRTADNEERAQSDVGEKPSEVVSHAPYTEEDLQKLLEQSKKPENADEQEAVHQLEETFQPFIVQIQANKNEKGGDNIVILNAGEVIAKRKEEPPLSKKAQDILRDAHKQEEDRINEEQDSESHTPKTHEQNRADELRKEIARLAEIGGASPEAVSSDIVRLQIELEKLEKGPHKKRRDWGWIKERIKGLCTVGVYEVIQGRRFGKGTKEVAKDVGARTEEIQKTTRLSYEDALVEAEKIQFALDSIGKKTDQEKTVEDIDRFSEAITKEKVEQNNRVIDETVRQAESELRRRLTKYRNEFGERVVTNDEAIAQTINNLRTELKNLQDGQRETDVREIKTVLRSIDPKYWRRYVYGGVEAALWAAGGYLAWTKLAAEKVVVTGMKAGGQVVENVQMNNTIWQSAKELLVSHGVSNPTNQEALQLSKPFAELNGIGVKVWNLLGHPMDTMMQQGYLLKVPKDALKAVLRARGITI</sequence>
<feature type="region of interest" description="Disordered" evidence="1">
    <location>
        <begin position="1"/>
        <end position="27"/>
    </location>
</feature>
<proteinExistence type="predicted"/>
<feature type="region of interest" description="Disordered" evidence="1">
    <location>
        <begin position="101"/>
        <end position="141"/>
    </location>
</feature>
<evidence type="ECO:0000313" key="3">
    <source>
        <dbReference type="Proteomes" id="UP000178406"/>
    </source>
</evidence>
<organism evidence="2 3">
    <name type="scientific">Candidatus Giovannonibacteria bacterium RIFCSPHIGHO2_02_FULL_46_20</name>
    <dbReference type="NCBI Taxonomy" id="1798338"/>
    <lineage>
        <taxon>Bacteria</taxon>
        <taxon>Candidatus Giovannoniibacteriota</taxon>
    </lineage>
</organism>
<gene>
    <name evidence="2" type="ORF">A3J56_01535</name>
</gene>
<dbReference type="EMBL" id="MFHQ01000006">
    <property type="protein sequence ID" value="OGF74766.1"/>
    <property type="molecule type" value="Genomic_DNA"/>
</dbReference>
<name>A0A1F5WGL2_9BACT</name>
<comment type="caution">
    <text evidence="2">The sequence shown here is derived from an EMBL/GenBank/DDBJ whole genome shotgun (WGS) entry which is preliminary data.</text>
</comment>
<reference evidence="2 3" key="1">
    <citation type="journal article" date="2016" name="Nat. Commun.">
        <title>Thousands of microbial genomes shed light on interconnected biogeochemical processes in an aquifer system.</title>
        <authorList>
            <person name="Anantharaman K."/>
            <person name="Brown C.T."/>
            <person name="Hug L.A."/>
            <person name="Sharon I."/>
            <person name="Castelle C.J."/>
            <person name="Probst A.J."/>
            <person name="Thomas B.C."/>
            <person name="Singh A."/>
            <person name="Wilkins M.J."/>
            <person name="Karaoz U."/>
            <person name="Brodie E.L."/>
            <person name="Williams K.H."/>
            <person name="Hubbard S.S."/>
            <person name="Banfield J.F."/>
        </authorList>
    </citation>
    <scope>NUCLEOTIDE SEQUENCE [LARGE SCALE GENOMIC DNA]</scope>
</reference>